<reference evidence="1" key="2">
    <citation type="submission" date="2021-04" db="EMBL/GenBank/DDBJ databases">
        <authorList>
            <person name="Gilroy R."/>
        </authorList>
    </citation>
    <scope>NUCLEOTIDE SEQUENCE</scope>
    <source>
        <strain evidence="1">ChiHjej13B12-24818</strain>
    </source>
</reference>
<name>A0A9D2LFC9_9MICO</name>
<proteinExistence type="predicted"/>
<sequence>MPGTLTPEFEEFRTLVLDAANEDQLLQYLREYTTPGSYSGSHFHELTYAVPSHPDRFDIADVTAPSLLSVTIHRTAAQTLLKDRDFRSDLEAYLAREPDRDLG</sequence>
<reference evidence="1" key="1">
    <citation type="journal article" date="2021" name="PeerJ">
        <title>Extensive microbial diversity within the chicken gut microbiome revealed by metagenomics and culture.</title>
        <authorList>
            <person name="Gilroy R."/>
            <person name="Ravi A."/>
            <person name="Getino M."/>
            <person name="Pursley I."/>
            <person name="Horton D.L."/>
            <person name="Alikhan N.F."/>
            <person name="Baker D."/>
            <person name="Gharbi K."/>
            <person name="Hall N."/>
            <person name="Watson M."/>
            <person name="Adriaenssens E.M."/>
            <person name="Foster-Nyarko E."/>
            <person name="Jarju S."/>
            <person name="Secka A."/>
            <person name="Antonio M."/>
            <person name="Oren A."/>
            <person name="Chaudhuri R.R."/>
            <person name="La Ragione R."/>
            <person name="Hildebrand F."/>
            <person name="Pallen M.J."/>
        </authorList>
    </citation>
    <scope>NUCLEOTIDE SEQUENCE</scope>
    <source>
        <strain evidence="1">ChiHjej13B12-24818</strain>
    </source>
</reference>
<accession>A0A9D2LFC9</accession>
<dbReference type="Pfam" id="PF19827">
    <property type="entry name" value="DUF6308"/>
    <property type="match status" value="1"/>
</dbReference>
<dbReference type="EMBL" id="DWZH01000103">
    <property type="protein sequence ID" value="HJB11463.1"/>
    <property type="molecule type" value="Genomic_DNA"/>
</dbReference>
<evidence type="ECO:0000313" key="2">
    <source>
        <dbReference type="Proteomes" id="UP000823823"/>
    </source>
</evidence>
<comment type="caution">
    <text evidence="1">The sequence shown here is derived from an EMBL/GenBank/DDBJ whole genome shotgun (WGS) entry which is preliminary data.</text>
</comment>
<protein>
    <submittedName>
        <fullName evidence="1">Uncharacterized protein</fullName>
    </submittedName>
</protein>
<evidence type="ECO:0000313" key="1">
    <source>
        <dbReference type="EMBL" id="HJB11463.1"/>
    </source>
</evidence>
<gene>
    <name evidence="1" type="ORF">H9786_13235</name>
</gene>
<organism evidence="1 2">
    <name type="scientific">Candidatus Brachybacterium merdavium</name>
    <dbReference type="NCBI Taxonomy" id="2838513"/>
    <lineage>
        <taxon>Bacteria</taxon>
        <taxon>Bacillati</taxon>
        <taxon>Actinomycetota</taxon>
        <taxon>Actinomycetes</taxon>
        <taxon>Micrococcales</taxon>
        <taxon>Dermabacteraceae</taxon>
        <taxon>Brachybacterium</taxon>
    </lineage>
</organism>
<dbReference type="AlphaFoldDB" id="A0A9D2LFC9"/>
<dbReference type="InterPro" id="IPR046275">
    <property type="entry name" value="DUF6308"/>
</dbReference>
<dbReference type="Proteomes" id="UP000823823">
    <property type="component" value="Unassembled WGS sequence"/>
</dbReference>